<gene>
    <name evidence="1" type="ORF">MNBD_GAMMA18-953</name>
</gene>
<dbReference type="EMBL" id="UOFP01000163">
    <property type="protein sequence ID" value="VAW86931.1"/>
    <property type="molecule type" value="Genomic_DNA"/>
</dbReference>
<evidence type="ECO:0000313" key="1">
    <source>
        <dbReference type="EMBL" id="VAW86931.1"/>
    </source>
</evidence>
<dbReference type="AlphaFoldDB" id="A0A3B0Z5V5"/>
<proteinExistence type="predicted"/>
<accession>A0A3B0Z5V5</accession>
<organism evidence="1">
    <name type="scientific">hydrothermal vent metagenome</name>
    <dbReference type="NCBI Taxonomy" id="652676"/>
    <lineage>
        <taxon>unclassified sequences</taxon>
        <taxon>metagenomes</taxon>
        <taxon>ecological metagenomes</taxon>
    </lineage>
</organism>
<reference evidence="1" key="1">
    <citation type="submission" date="2018-06" db="EMBL/GenBank/DDBJ databases">
        <authorList>
            <person name="Zhirakovskaya E."/>
        </authorList>
    </citation>
    <scope>NUCLEOTIDE SEQUENCE</scope>
</reference>
<protein>
    <submittedName>
        <fullName evidence="1">Uncharacterized protein</fullName>
    </submittedName>
</protein>
<name>A0A3B0Z5V5_9ZZZZ</name>
<sequence>MGKAIVLSESRGHFRRWADQFVSADPDNRDTVLVDPGTIRRNPSTAQSLRYVESYYGRAAQLAGRNGCLIISLGHGGASATDSTVGMVDLLPNRALRVQAFQLRYGGSDEEGGDLAVLSRVATQRVCRGVLGRYDMDSNTRRPLPPEERLMDYMNCSGARAARPRQRFQTAYARIGELLRANQVREVVLLTCRVGSATSFVDRMANNWGVSILAYDRRVAANRDDSEDNPYYIYFISPGATEPPWLSNATC</sequence>